<evidence type="ECO:0000313" key="3">
    <source>
        <dbReference type="Proteomes" id="UP000000852"/>
    </source>
</evidence>
<dbReference type="HOGENOM" id="CLU_2808586_0_0_10"/>
<dbReference type="RefSeq" id="WP_012780992.1">
    <property type="nucleotide sequence ID" value="NC_013061.1"/>
</dbReference>
<feature type="transmembrane region" description="Helical" evidence="1">
    <location>
        <begin position="40"/>
        <end position="64"/>
    </location>
</feature>
<dbReference type="EMBL" id="CP001681">
    <property type="protein sequence ID" value="ACU03046.1"/>
    <property type="molecule type" value="Genomic_DNA"/>
</dbReference>
<feature type="transmembrane region" description="Helical" evidence="1">
    <location>
        <begin position="6"/>
        <end position="28"/>
    </location>
</feature>
<keyword evidence="1" id="KW-1133">Transmembrane helix</keyword>
<evidence type="ECO:0000313" key="2">
    <source>
        <dbReference type="EMBL" id="ACU03046.1"/>
    </source>
</evidence>
<dbReference type="eggNOG" id="ENOG502ZKG1">
    <property type="taxonomic scope" value="Bacteria"/>
</dbReference>
<name>C6Y253_PEDHD</name>
<keyword evidence="1" id="KW-0812">Transmembrane</keyword>
<reference evidence="2 3" key="1">
    <citation type="journal article" date="2009" name="Stand. Genomic Sci.">
        <title>Complete genome sequence of Pedobacter heparinus type strain (HIM 762-3).</title>
        <authorList>
            <person name="Han C."/>
            <person name="Spring S."/>
            <person name="Lapidus A."/>
            <person name="Del Rio T.G."/>
            <person name="Tice H."/>
            <person name="Copeland A."/>
            <person name="Cheng J.F."/>
            <person name="Lucas S."/>
            <person name="Chen F."/>
            <person name="Nolan M."/>
            <person name="Bruce D."/>
            <person name="Goodwin L."/>
            <person name="Pitluck S."/>
            <person name="Ivanova N."/>
            <person name="Mavromatis K."/>
            <person name="Mikhailova N."/>
            <person name="Pati A."/>
            <person name="Chen A."/>
            <person name="Palaniappan K."/>
            <person name="Land M."/>
            <person name="Hauser L."/>
            <person name="Chang Y.J."/>
            <person name="Jeffries C.C."/>
            <person name="Saunders E."/>
            <person name="Chertkov O."/>
            <person name="Brettin T."/>
            <person name="Goker M."/>
            <person name="Rohde M."/>
            <person name="Bristow J."/>
            <person name="Eisen J.A."/>
            <person name="Markowitz V."/>
            <person name="Hugenholtz P."/>
            <person name="Kyrpides N.C."/>
            <person name="Klenk H.P."/>
            <person name="Detter J.C."/>
        </authorList>
    </citation>
    <scope>NUCLEOTIDE SEQUENCE [LARGE SCALE GENOMIC DNA]</scope>
    <source>
        <strain evidence="3">ATCC 13125 / DSM 2366 / CIP 104194 / JCM 7457 / NBRC 12017 / NCIMB 9290 / NRRL B-14731 / HIM 762-3</strain>
    </source>
</reference>
<organism evidence="2 3">
    <name type="scientific">Pedobacter heparinus (strain ATCC 13125 / DSM 2366 / CIP 104194 / JCM 7457 / NBRC 12017 / NCIMB 9290 / NRRL B-14731 / HIM 762-3)</name>
    <dbReference type="NCBI Taxonomy" id="485917"/>
    <lineage>
        <taxon>Bacteria</taxon>
        <taxon>Pseudomonadati</taxon>
        <taxon>Bacteroidota</taxon>
        <taxon>Sphingobacteriia</taxon>
        <taxon>Sphingobacteriales</taxon>
        <taxon>Sphingobacteriaceae</taxon>
        <taxon>Pedobacter</taxon>
    </lineage>
</organism>
<evidence type="ECO:0000256" key="1">
    <source>
        <dbReference type="SAM" id="Phobius"/>
    </source>
</evidence>
<dbReference type="KEGG" id="phe:Phep_0824"/>
<gene>
    <name evidence="2" type="ordered locus">Phep_0824</name>
</gene>
<dbReference type="Proteomes" id="UP000000852">
    <property type="component" value="Chromosome"/>
</dbReference>
<protein>
    <submittedName>
        <fullName evidence="2">Uncharacterized protein</fullName>
    </submittedName>
</protein>
<dbReference type="STRING" id="485917.Phep_0824"/>
<keyword evidence="1" id="KW-0472">Membrane</keyword>
<dbReference type="OrthoDB" id="772915at2"/>
<dbReference type="AlphaFoldDB" id="C6Y253"/>
<accession>C6Y253</accession>
<keyword evidence="3" id="KW-1185">Reference proteome</keyword>
<sequence length="67" mass="6926">MEGIVLLSVIYWIVVAVIFLIGIIKIIVASANNKPVKPALKLVIASVIMLVIGVGACAAILGGISVR</sequence>
<proteinExistence type="predicted"/>